<keyword evidence="2" id="KW-0503">Monooxygenase</keyword>
<dbReference type="Pfam" id="PF01494">
    <property type="entry name" value="FAD_binding_3"/>
    <property type="match status" value="1"/>
</dbReference>
<dbReference type="SUPFAM" id="SSF51905">
    <property type="entry name" value="FAD/NAD(P)-binding domain"/>
    <property type="match status" value="1"/>
</dbReference>
<dbReference type="PANTHER" id="PTHR45934">
    <property type="entry name" value="FAD/NAD(P)-BINDING OXIDOREDUCTASE FAMILY PROTEIN"/>
    <property type="match status" value="1"/>
</dbReference>
<evidence type="ECO:0000313" key="6">
    <source>
        <dbReference type="Proteomes" id="UP000327013"/>
    </source>
</evidence>
<evidence type="ECO:0000256" key="3">
    <source>
        <dbReference type="ARBA" id="ARBA00024018"/>
    </source>
</evidence>
<feature type="domain" description="FAD-binding" evidence="4">
    <location>
        <begin position="4"/>
        <end position="323"/>
    </location>
</feature>
<keyword evidence="1" id="KW-0560">Oxidoreductase</keyword>
<keyword evidence="6" id="KW-1185">Reference proteome</keyword>
<dbReference type="PRINTS" id="PR00420">
    <property type="entry name" value="RNGMNOXGNASE"/>
</dbReference>
<dbReference type="InterPro" id="IPR044560">
    <property type="entry name" value="MOase"/>
</dbReference>
<accession>A0A5N6QNR9</accession>
<dbReference type="Gene3D" id="3.50.50.60">
    <property type="entry name" value="FAD/NAD(P)-binding domain"/>
    <property type="match status" value="1"/>
</dbReference>
<evidence type="ECO:0000256" key="1">
    <source>
        <dbReference type="ARBA" id="ARBA00023002"/>
    </source>
</evidence>
<protein>
    <recommendedName>
        <fullName evidence="4">FAD-binding domain-containing protein</fullName>
    </recommendedName>
</protein>
<dbReference type="OrthoDB" id="655030at2759"/>
<evidence type="ECO:0000313" key="5">
    <source>
        <dbReference type="EMBL" id="KAE8008795.1"/>
    </source>
</evidence>
<evidence type="ECO:0000256" key="2">
    <source>
        <dbReference type="ARBA" id="ARBA00023033"/>
    </source>
</evidence>
<dbReference type="InterPro" id="IPR036188">
    <property type="entry name" value="FAD/NAD-bd_sf"/>
</dbReference>
<name>A0A5N6QNR9_9ROSI</name>
<dbReference type="PANTHER" id="PTHR45934:SF20">
    <property type="entry name" value="MONOOXYGENASE 2-RELATED"/>
    <property type="match status" value="1"/>
</dbReference>
<evidence type="ECO:0000259" key="4">
    <source>
        <dbReference type="Pfam" id="PF01494"/>
    </source>
</evidence>
<dbReference type="GO" id="GO:0071949">
    <property type="term" value="F:FAD binding"/>
    <property type="evidence" value="ECO:0007669"/>
    <property type="project" value="InterPro"/>
</dbReference>
<reference evidence="5 6" key="1">
    <citation type="submission" date="2019-06" db="EMBL/GenBank/DDBJ databases">
        <title>A chromosomal-level reference genome of Carpinus fangiana (Coryloideae, Betulaceae).</title>
        <authorList>
            <person name="Yang X."/>
            <person name="Wang Z."/>
            <person name="Zhang L."/>
            <person name="Hao G."/>
            <person name="Liu J."/>
            <person name="Yang Y."/>
        </authorList>
    </citation>
    <scope>NUCLEOTIDE SEQUENCE [LARGE SCALE GENOMIC DNA]</scope>
    <source>
        <strain evidence="5">Cfa_2016G</strain>
        <tissue evidence="5">Leaf</tissue>
    </source>
</reference>
<gene>
    <name evidence="5" type="ORF">FH972_005271</name>
</gene>
<organism evidence="5 6">
    <name type="scientific">Carpinus fangiana</name>
    <dbReference type="NCBI Taxonomy" id="176857"/>
    <lineage>
        <taxon>Eukaryota</taxon>
        <taxon>Viridiplantae</taxon>
        <taxon>Streptophyta</taxon>
        <taxon>Embryophyta</taxon>
        <taxon>Tracheophyta</taxon>
        <taxon>Spermatophyta</taxon>
        <taxon>Magnoliopsida</taxon>
        <taxon>eudicotyledons</taxon>
        <taxon>Gunneridae</taxon>
        <taxon>Pentapetalae</taxon>
        <taxon>rosids</taxon>
        <taxon>fabids</taxon>
        <taxon>Fagales</taxon>
        <taxon>Betulaceae</taxon>
        <taxon>Carpinus</taxon>
    </lineage>
</organism>
<dbReference type="EMBL" id="CM017322">
    <property type="protein sequence ID" value="KAE8008795.1"/>
    <property type="molecule type" value="Genomic_DNA"/>
</dbReference>
<proteinExistence type="inferred from homology"/>
<dbReference type="InterPro" id="IPR002938">
    <property type="entry name" value="FAD-bd"/>
</dbReference>
<sequence>MMEDIVIVGAGIAGLTTSLGLHRLGIRSLVLESSDGLRIAGFAFITWTNAWRALDAVGLGDSLRQHHQRLCGNVTTSTVSGLQTTDMSFEVEGKHGDQEVRCVQRKKLLEALANELPGGTIRFSSKVVNVEQSGFHKLVHLADGTILRTKVLIGCDGVNSVVAKWLGFNKPAFTWRSGIRGIVDFKRNHGFGKKFMQFLGKGARAGFIPCDDNTVYWFFIWTASSSQEKEAENNAAELKRLVLSKLEEMPDEVKAIVENTDLDGIMSSPLRYRHPWELLWGNISKGNVCVAGDALHPMTPDLGQGACSALEDGVVLARCLAEAFLKEVPSGEKLAEKEEYKRIEMGLKKYAKERRWRSIELITTAYVVGFIQHGDGKVMYRLRDKLAAYLAGVLLRKADFDCGKLSIS</sequence>
<dbReference type="AlphaFoldDB" id="A0A5N6QNR9"/>
<dbReference type="Proteomes" id="UP000327013">
    <property type="component" value="Chromosome 2"/>
</dbReference>
<comment type="similarity">
    <text evidence="3">Belongs to the 3-hydroxybenzoate 6-hydroxylase family.</text>
</comment>
<dbReference type="GO" id="GO:0004497">
    <property type="term" value="F:monooxygenase activity"/>
    <property type="evidence" value="ECO:0007669"/>
    <property type="project" value="UniProtKB-KW"/>
</dbReference>